<evidence type="ECO:0000313" key="2">
    <source>
        <dbReference type="Proteomes" id="UP000013378"/>
    </source>
</evidence>
<dbReference type="OrthoDB" id="1726038at2"/>
<reference evidence="1 2" key="1">
    <citation type="journal article" date="2015" name="Geomicrobiol. J.">
        <title>Caldisalinibacter kiritimatiensis gen. nov., sp. nov., a moderately thermohalophilic thiosulfate-reducing bacterium from a hypersaline microbial mat.</title>
        <authorList>
            <person name="Ben Hania W."/>
            <person name="Joseph M."/>
            <person name="Fiebig A."/>
            <person name="Bunk B."/>
            <person name="Klenk H.-P."/>
            <person name="Fardeau M.-L."/>
            <person name="Spring S."/>
        </authorList>
    </citation>
    <scope>NUCLEOTIDE SEQUENCE [LARGE SCALE GENOMIC DNA]</scope>
    <source>
        <strain evidence="1 2">L21-TH-D2</strain>
    </source>
</reference>
<proteinExistence type="predicted"/>
<comment type="caution">
    <text evidence="1">The sequence shown here is derived from an EMBL/GenBank/DDBJ whole genome shotgun (WGS) entry which is preliminary data.</text>
</comment>
<dbReference type="STRING" id="1304284.L21TH_2432"/>
<organism evidence="1 2">
    <name type="scientific">Caldisalinibacter kiritimatiensis</name>
    <dbReference type="NCBI Taxonomy" id="1304284"/>
    <lineage>
        <taxon>Bacteria</taxon>
        <taxon>Bacillati</taxon>
        <taxon>Bacillota</taxon>
        <taxon>Tissierellia</taxon>
        <taxon>Tissierellales</taxon>
        <taxon>Thermohalobacteraceae</taxon>
        <taxon>Caldisalinibacter</taxon>
    </lineage>
</organism>
<evidence type="ECO:0000313" key="1">
    <source>
        <dbReference type="EMBL" id="EOC99520.1"/>
    </source>
</evidence>
<dbReference type="RefSeq" id="WP_006316945.1">
    <property type="nucleotide sequence ID" value="NZ_ARZA01000268.1"/>
</dbReference>
<gene>
    <name evidence="1" type="ORF">L21TH_2432</name>
</gene>
<sequence>MEEKEVIEEKLKEAYSILINNLDESFQYISSHPDEKKETIKIWSNFIRQFMRDAIKLSEKNNEKDLIKTVTKAIMFGR</sequence>
<keyword evidence="2" id="KW-1185">Reference proteome</keyword>
<dbReference type="AlphaFoldDB" id="R1CLG6"/>
<accession>R1CLG6</accession>
<dbReference type="EMBL" id="ARZA01000268">
    <property type="protein sequence ID" value="EOC99520.1"/>
    <property type="molecule type" value="Genomic_DNA"/>
</dbReference>
<dbReference type="Proteomes" id="UP000013378">
    <property type="component" value="Unassembled WGS sequence"/>
</dbReference>
<name>R1CLG6_9FIRM</name>
<protein>
    <submittedName>
        <fullName evidence="1">Uncharacterized protein</fullName>
    </submittedName>
</protein>